<comment type="caution">
    <text evidence="2">The sequence shown here is derived from an EMBL/GenBank/DDBJ whole genome shotgun (WGS) entry which is preliminary data.</text>
</comment>
<evidence type="ECO:0000256" key="1">
    <source>
        <dbReference type="SAM" id="MobiDB-lite"/>
    </source>
</evidence>
<feature type="compositionally biased region" description="Polar residues" evidence="1">
    <location>
        <begin position="47"/>
        <end position="56"/>
    </location>
</feature>
<dbReference type="OrthoDB" id="1270396at2759"/>
<gene>
    <name evidence="2" type="ORF">COCNU_09G001030</name>
</gene>
<keyword evidence="3" id="KW-1185">Reference proteome</keyword>
<proteinExistence type="predicted"/>
<reference evidence="2" key="1">
    <citation type="journal article" date="2017" name="Gigascience">
        <title>The genome draft of coconut (Cocos nucifera).</title>
        <authorList>
            <person name="Xiao Y."/>
            <person name="Xu P."/>
            <person name="Fan H."/>
            <person name="Baudouin L."/>
            <person name="Xia W."/>
            <person name="Bocs S."/>
            <person name="Xu J."/>
            <person name="Li Q."/>
            <person name="Guo A."/>
            <person name="Zhou L."/>
            <person name="Li J."/>
            <person name="Wu Y."/>
            <person name="Ma Z."/>
            <person name="Armero A."/>
            <person name="Issali A.E."/>
            <person name="Liu N."/>
            <person name="Peng M."/>
            <person name="Yang Y."/>
        </authorList>
    </citation>
    <scope>NUCLEOTIDE SEQUENCE</scope>
    <source>
        <tissue evidence="2">Spear leaf of Hainan Tall coconut</tissue>
    </source>
</reference>
<feature type="compositionally biased region" description="Low complexity" evidence="1">
    <location>
        <begin position="30"/>
        <end position="42"/>
    </location>
</feature>
<dbReference type="AlphaFoldDB" id="A0A8K0IKK3"/>
<feature type="region of interest" description="Disordered" evidence="1">
    <location>
        <begin position="1"/>
        <end position="56"/>
    </location>
</feature>
<name>A0A8K0IKK3_COCNU</name>
<reference evidence="2" key="2">
    <citation type="submission" date="2019-07" db="EMBL/GenBank/DDBJ databases">
        <authorList>
            <person name="Yang Y."/>
            <person name="Bocs S."/>
            <person name="Baudouin L."/>
        </authorList>
    </citation>
    <scope>NUCLEOTIDE SEQUENCE</scope>
    <source>
        <tissue evidence="2">Spear leaf of Hainan Tall coconut</tissue>
    </source>
</reference>
<organism evidence="2 3">
    <name type="scientific">Cocos nucifera</name>
    <name type="common">Coconut palm</name>
    <dbReference type="NCBI Taxonomy" id="13894"/>
    <lineage>
        <taxon>Eukaryota</taxon>
        <taxon>Viridiplantae</taxon>
        <taxon>Streptophyta</taxon>
        <taxon>Embryophyta</taxon>
        <taxon>Tracheophyta</taxon>
        <taxon>Spermatophyta</taxon>
        <taxon>Magnoliopsida</taxon>
        <taxon>Liliopsida</taxon>
        <taxon>Arecaceae</taxon>
        <taxon>Arecoideae</taxon>
        <taxon>Cocoseae</taxon>
        <taxon>Attaleinae</taxon>
        <taxon>Cocos</taxon>
    </lineage>
</organism>
<protein>
    <submittedName>
        <fullName evidence="2">Uncharacterized protein</fullName>
    </submittedName>
</protein>
<sequence length="124" mass="14060">MRSSASKEQSEHTSSTSISTAQGPPPSVSTPPAASTPLTAEPLPSPISETHATMQASECASSSQTFYGLTHMCGTTNIRDRVWEEIWRRYDFSDHERARDVRLRKIKKLYWGYKIKLHRGWLKH</sequence>
<feature type="compositionally biased region" description="Polar residues" evidence="1">
    <location>
        <begin position="1"/>
        <end position="22"/>
    </location>
</feature>
<evidence type="ECO:0000313" key="2">
    <source>
        <dbReference type="EMBL" id="KAG1360640.1"/>
    </source>
</evidence>
<evidence type="ECO:0000313" key="3">
    <source>
        <dbReference type="Proteomes" id="UP000797356"/>
    </source>
</evidence>
<dbReference type="Proteomes" id="UP000797356">
    <property type="component" value="Chromosome 9"/>
</dbReference>
<accession>A0A8K0IKK3</accession>
<dbReference type="EMBL" id="CM017880">
    <property type="protein sequence ID" value="KAG1360640.1"/>
    <property type="molecule type" value="Genomic_DNA"/>
</dbReference>